<keyword evidence="2" id="KW-0732">Signal</keyword>
<gene>
    <name evidence="3" type="ORF">ACFO0C_16260</name>
</gene>
<reference evidence="4" key="1">
    <citation type="journal article" date="2019" name="Int. J. Syst. Evol. Microbiol.">
        <title>The Global Catalogue of Microorganisms (GCM) 10K type strain sequencing project: providing services to taxonomists for standard genome sequencing and annotation.</title>
        <authorList>
            <consortium name="The Broad Institute Genomics Platform"/>
            <consortium name="The Broad Institute Genome Sequencing Center for Infectious Disease"/>
            <person name="Wu L."/>
            <person name="Ma J."/>
        </authorList>
    </citation>
    <scope>NUCLEOTIDE SEQUENCE [LARGE SCALE GENOMIC DNA]</scope>
    <source>
        <strain evidence="4">TBRC 5832</strain>
    </source>
</reference>
<dbReference type="Proteomes" id="UP001595867">
    <property type="component" value="Unassembled WGS sequence"/>
</dbReference>
<feature type="chain" id="PRO_5047067321" evidence="2">
    <location>
        <begin position="21"/>
        <end position="214"/>
    </location>
</feature>
<keyword evidence="4" id="KW-1185">Reference proteome</keyword>
<evidence type="ECO:0000256" key="1">
    <source>
        <dbReference type="SAM" id="Phobius"/>
    </source>
</evidence>
<evidence type="ECO:0000313" key="3">
    <source>
        <dbReference type="EMBL" id="MFC4066489.1"/>
    </source>
</evidence>
<organism evidence="3 4">
    <name type="scientific">Actinoplanes subglobosus</name>
    <dbReference type="NCBI Taxonomy" id="1547892"/>
    <lineage>
        <taxon>Bacteria</taxon>
        <taxon>Bacillati</taxon>
        <taxon>Actinomycetota</taxon>
        <taxon>Actinomycetes</taxon>
        <taxon>Micromonosporales</taxon>
        <taxon>Micromonosporaceae</taxon>
        <taxon>Actinoplanes</taxon>
    </lineage>
</organism>
<accession>A0ABV8IU94</accession>
<dbReference type="EMBL" id="JBHSBL010000015">
    <property type="protein sequence ID" value="MFC4066489.1"/>
    <property type="molecule type" value="Genomic_DNA"/>
</dbReference>
<dbReference type="RefSeq" id="WP_378067456.1">
    <property type="nucleotide sequence ID" value="NZ_JBHSBL010000015.1"/>
</dbReference>
<name>A0ABV8IU94_9ACTN</name>
<keyword evidence="1" id="KW-1133">Transmembrane helix</keyword>
<evidence type="ECO:0000256" key="2">
    <source>
        <dbReference type="SAM" id="SignalP"/>
    </source>
</evidence>
<sequence>MRAAVLTGLLLVLVPAPAAAHDAGSTLITVTPGYDDVGLTAQIPLSRIDFAYHTRLAGDPKRTVEESQNWLSALVLDRAALTGPDGRTWPLRVDSVISDRLEGFDTARVELTATPPADARRGAADLRWRVVGDVVYTHRVFIGRHIGASTEMTGLITRKRPVARIPVTATGPAPQGGALLGTPGWLAAMVVAVALGVVGRYSRVRPRRLAATGG</sequence>
<feature type="signal peptide" evidence="2">
    <location>
        <begin position="1"/>
        <end position="20"/>
    </location>
</feature>
<keyword evidence="1" id="KW-0472">Membrane</keyword>
<protein>
    <submittedName>
        <fullName evidence="3">Uncharacterized protein</fullName>
    </submittedName>
</protein>
<feature type="transmembrane region" description="Helical" evidence="1">
    <location>
        <begin position="178"/>
        <end position="198"/>
    </location>
</feature>
<keyword evidence="1" id="KW-0812">Transmembrane</keyword>
<comment type="caution">
    <text evidence="3">The sequence shown here is derived from an EMBL/GenBank/DDBJ whole genome shotgun (WGS) entry which is preliminary data.</text>
</comment>
<evidence type="ECO:0000313" key="4">
    <source>
        <dbReference type="Proteomes" id="UP001595867"/>
    </source>
</evidence>
<proteinExistence type="predicted"/>